<dbReference type="GO" id="GO:0030672">
    <property type="term" value="C:synaptic vesicle membrane"/>
    <property type="evidence" value="ECO:0007669"/>
    <property type="project" value="TreeGrafter"/>
</dbReference>
<feature type="region of interest" description="Disordered" evidence="7">
    <location>
        <begin position="1"/>
        <end position="36"/>
    </location>
</feature>
<comment type="similarity">
    <text evidence="2">Belongs to the BORCS5 family.</text>
</comment>
<evidence type="ECO:0000256" key="6">
    <source>
        <dbReference type="ARBA" id="ARBA00023288"/>
    </source>
</evidence>
<comment type="subcellular location">
    <subcellularLocation>
        <location evidence="1">Lysosome membrane</location>
        <topology evidence="1">Lipid-anchor</topology>
        <orientation evidence="1">Cytoplasmic side</orientation>
    </subcellularLocation>
</comment>
<evidence type="ECO:0000256" key="2">
    <source>
        <dbReference type="ARBA" id="ARBA00010235"/>
    </source>
</evidence>
<keyword evidence="9" id="KW-1185">Reference proteome</keyword>
<accession>A0A7J7IWS2</accession>
<reference evidence="8" key="1">
    <citation type="submission" date="2020-06" db="EMBL/GenBank/DDBJ databases">
        <title>Draft genome of Bugula neritina, a colonial animal packing powerful symbionts and potential medicines.</title>
        <authorList>
            <person name="Rayko M."/>
        </authorList>
    </citation>
    <scope>NUCLEOTIDE SEQUENCE [LARGE SCALE GENOMIC DNA]</scope>
    <source>
        <strain evidence="8">Kwan_BN1</strain>
    </source>
</reference>
<gene>
    <name evidence="8" type="ORF">EB796_023330</name>
</gene>
<dbReference type="GO" id="GO:0032418">
    <property type="term" value="P:lysosome localization"/>
    <property type="evidence" value="ECO:0007669"/>
    <property type="project" value="InterPro"/>
</dbReference>
<keyword evidence="5" id="KW-0458">Lysosome</keyword>
<organism evidence="8 9">
    <name type="scientific">Bugula neritina</name>
    <name type="common">Brown bryozoan</name>
    <name type="synonym">Sertularia neritina</name>
    <dbReference type="NCBI Taxonomy" id="10212"/>
    <lineage>
        <taxon>Eukaryota</taxon>
        <taxon>Metazoa</taxon>
        <taxon>Spiralia</taxon>
        <taxon>Lophotrochozoa</taxon>
        <taxon>Bryozoa</taxon>
        <taxon>Gymnolaemata</taxon>
        <taxon>Cheilostomatida</taxon>
        <taxon>Flustrina</taxon>
        <taxon>Buguloidea</taxon>
        <taxon>Bugulidae</taxon>
        <taxon>Bugula</taxon>
    </lineage>
</organism>
<sequence>MLNWLRGKVSRDSPVSVSSASRTRDSYDHSIQQPQAQQYDTLNLTNDDLESPSTGRNTLVVVREGAVPKMTLESNELQLLQDIPEFKPLLSESGSHGLENFLDAKSLLAMAKIYQEHLHQSAESVSVEQTQITSRLKEVDMTIKVLMDRLSERQKSYAKAAEQIRKTSDITQSLKKLRTNVRETEEMLKLLNNELPPSLQLKPFSFVEGD</sequence>
<feature type="compositionally biased region" description="Low complexity" evidence="7">
    <location>
        <begin position="12"/>
        <end position="21"/>
    </location>
</feature>
<dbReference type="CDD" id="cd22789">
    <property type="entry name" value="BORCS5-like"/>
    <property type="match status" value="1"/>
</dbReference>
<dbReference type="GO" id="GO:0072384">
    <property type="term" value="P:organelle transport along microtubule"/>
    <property type="evidence" value="ECO:0007669"/>
    <property type="project" value="TreeGrafter"/>
</dbReference>
<evidence type="ECO:0000256" key="1">
    <source>
        <dbReference type="ARBA" id="ARBA00004122"/>
    </source>
</evidence>
<evidence type="ECO:0000313" key="9">
    <source>
        <dbReference type="Proteomes" id="UP000593567"/>
    </source>
</evidence>
<dbReference type="Proteomes" id="UP000593567">
    <property type="component" value="Unassembled WGS sequence"/>
</dbReference>
<evidence type="ECO:0000256" key="5">
    <source>
        <dbReference type="ARBA" id="ARBA00023228"/>
    </source>
</evidence>
<dbReference type="PANTHER" id="PTHR31634">
    <property type="entry name" value="BLOC-1-RELATED COMPLEX SUBUNIT 5"/>
    <property type="match status" value="1"/>
</dbReference>
<dbReference type="Pfam" id="PF10158">
    <property type="entry name" value="LOH1CR12"/>
    <property type="match status" value="1"/>
</dbReference>
<dbReference type="OrthoDB" id="10035640at2759"/>
<dbReference type="GO" id="GO:0099078">
    <property type="term" value="C:BORC complex"/>
    <property type="evidence" value="ECO:0007669"/>
    <property type="project" value="TreeGrafter"/>
</dbReference>
<dbReference type="InterPro" id="IPR018780">
    <property type="entry name" value="TBORCS5"/>
</dbReference>
<proteinExistence type="inferred from homology"/>
<keyword evidence="4" id="KW-0472">Membrane</keyword>
<evidence type="ECO:0000313" key="8">
    <source>
        <dbReference type="EMBL" id="KAF6018359.1"/>
    </source>
</evidence>
<keyword evidence="6" id="KW-0449">Lipoprotein</keyword>
<protein>
    <recommendedName>
        <fullName evidence="3">BLOC-1-related complex subunit 5</fullName>
    </recommendedName>
</protein>
<evidence type="ECO:0000256" key="4">
    <source>
        <dbReference type="ARBA" id="ARBA00023136"/>
    </source>
</evidence>
<dbReference type="GO" id="GO:0098574">
    <property type="term" value="C:cytoplasmic side of lysosomal membrane"/>
    <property type="evidence" value="ECO:0007669"/>
    <property type="project" value="TreeGrafter"/>
</dbReference>
<dbReference type="GO" id="GO:1903744">
    <property type="term" value="P:positive regulation of anterograde synaptic vesicle transport"/>
    <property type="evidence" value="ECO:0007669"/>
    <property type="project" value="TreeGrafter"/>
</dbReference>
<dbReference type="EMBL" id="VXIV02003315">
    <property type="protein sequence ID" value="KAF6018359.1"/>
    <property type="molecule type" value="Genomic_DNA"/>
</dbReference>
<evidence type="ECO:0000256" key="3">
    <source>
        <dbReference type="ARBA" id="ARBA00022300"/>
    </source>
</evidence>
<comment type="caution">
    <text evidence="8">The sequence shown here is derived from an EMBL/GenBank/DDBJ whole genome shotgun (WGS) entry which is preliminary data.</text>
</comment>
<dbReference type="PANTHER" id="PTHR31634:SF2">
    <property type="entry name" value="BLOC-1-RELATED COMPLEX SUBUNIT 5"/>
    <property type="match status" value="1"/>
</dbReference>
<dbReference type="AlphaFoldDB" id="A0A7J7IWS2"/>
<name>A0A7J7IWS2_BUGNE</name>
<evidence type="ECO:0000256" key="7">
    <source>
        <dbReference type="SAM" id="MobiDB-lite"/>
    </source>
</evidence>